<dbReference type="SMART" id="SM00184">
    <property type="entry name" value="RING"/>
    <property type="match status" value="1"/>
</dbReference>
<reference evidence="4" key="1">
    <citation type="journal article" date="2019" name="Nat. Commun.">
        <title>Genome-wide association mapping of date palm fruit traits.</title>
        <authorList>
            <person name="Hazzouri K.M."/>
            <person name="Gros-Balthazard M."/>
            <person name="Flowers J.M."/>
            <person name="Copetti D."/>
            <person name="Lemansour A."/>
            <person name="Lebrun M."/>
            <person name="Masmoudi K."/>
            <person name="Ferrand S."/>
            <person name="Dhar M.I."/>
            <person name="Fresquez Z.A."/>
            <person name="Rosas U."/>
            <person name="Zhang J."/>
            <person name="Talag J."/>
            <person name="Lee S."/>
            <person name="Kudrna D."/>
            <person name="Powell R.F."/>
            <person name="Leitch I.J."/>
            <person name="Krueger R.R."/>
            <person name="Wing R.A."/>
            <person name="Amiri K.M.A."/>
            <person name="Purugganan M.D."/>
        </authorList>
    </citation>
    <scope>NUCLEOTIDE SEQUENCE [LARGE SCALE GENOMIC DNA]</scope>
    <source>
        <strain evidence="4">cv. Khalas</strain>
    </source>
</reference>
<keyword evidence="4" id="KW-1185">Reference proteome</keyword>
<dbReference type="KEGG" id="pda:103718356"/>
<keyword evidence="2" id="KW-0732">Signal</keyword>
<keyword evidence="1" id="KW-0863">Zinc-finger</keyword>
<dbReference type="RefSeq" id="XP_008805361.2">
    <property type="nucleotide sequence ID" value="XM_008807139.4"/>
</dbReference>
<protein>
    <submittedName>
        <fullName evidence="5">E3 ubiquitin-protein ligase RNF126-like</fullName>
    </submittedName>
</protein>
<dbReference type="PANTHER" id="PTHR47662:SF1">
    <property type="entry name" value="RING-TYPE DOMAIN-CONTAINING PROTEIN"/>
    <property type="match status" value="1"/>
</dbReference>
<keyword evidence="1" id="KW-0862">Zinc</keyword>
<dbReference type="OrthoDB" id="785686at2759"/>
<sequence>MEFAKLVLFLFISIVLPPCLSMPIPIISAIVRLVMRSIHLQATAHLTWQWGCPFAGRRPQPSSTSSYAPCLQQALTLCSVELCNPACKSPLEGSNEQVVCVFCLSNIEEGEEIRELRCRHLFHKSCFDRWIEHGRAACPLCRNSLILQETKAKVPDMDDEELDNSAVSFWWLLYLSGWSLWSVLLDTMAASQCEKVAELWNEMDSFFC</sequence>
<dbReference type="GeneID" id="103718356"/>
<evidence type="ECO:0000259" key="3">
    <source>
        <dbReference type="PROSITE" id="PS50089"/>
    </source>
</evidence>
<feature type="domain" description="RING-type" evidence="3">
    <location>
        <begin position="100"/>
        <end position="142"/>
    </location>
</feature>
<evidence type="ECO:0000313" key="4">
    <source>
        <dbReference type="Proteomes" id="UP000228380"/>
    </source>
</evidence>
<dbReference type="Pfam" id="PF13639">
    <property type="entry name" value="zf-RING_2"/>
    <property type="match status" value="1"/>
</dbReference>
<gene>
    <name evidence="5" type="primary">LOC103718356</name>
</gene>
<evidence type="ECO:0000256" key="1">
    <source>
        <dbReference type="PROSITE-ProRule" id="PRU00175"/>
    </source>
</evidence>
<reference evidence="5" key="2">
    <citation type="submission" date="2025-08" db="UniProtKB">
        <authorList>
            <consortium name="RefSeq"/>
        </authorList>
    </citation>
    <scope>IDENTIFICATION</scope>
    <source>
        <tissue evidence="5">Young leaves</tissue>
    </source>
</reference>
<dbReference type="Gene3D" id="3.30.40.10">
    <property type="entry name" value="Zinc/RING finger domain, C3HC4 (zinc finger)"/>
    <property type="match status" value="1"/>
</dbReference>
<organism evidence="4 5">
    <name type="scientific">Phoenix dactylifera</name>
    <name type="common">Date palm</name>
    <dbReference type="NCBI Taxonomy" id="42345"/>
    <lineage>
        <taxon>Eukaryota</taxon>
        <taxon>Viridiplantae</taxon>
        <taxon>Streptophyta</taxon>
        <taxon>Embryophyta</taxon>
        <taxon>Tracheophyta</taxon>
        <taxon>Spermatophyta</taxon>
        <taxon>Magnoliopsida</taxon>
        <taxon>Liliopsida</taxon>
        <taxon>Arecaceae</taxon>
        <taxon>Coryphoideae</taxon>
        <taxon>Phoeniceae</taxon>
        <taxon>Phoenix</taxon>
    </lineage>
</organism>
<name>A0A8B7CS75_PHODC</name>
<dbReference type="Proteomes" id="UP000228380">
    <property type="component" value="Chromosome 1"/>
</dbReference>
<evidence type="ECO:0000256" key="2">
    <source>
        <dbReference type="SAM" id="SignalP"/>
    </source>
</evidence>
<dbReference type="PANTHER" id="PTHR47662">
    <property type="entry name" value="RING-TYPE DOMAIN-CONTAINING PROTEIN"/>
    <property type="match status" value="1"/>
</dbReference>
<dbReference type="GO" id="GO:0008270">
    <property type="term" value="F:zinc ion binding"/>
    <property type="evidence" value="ECO:0007669"/>
    <property type="project" value="UniProtKB-KW"/>
</dbReference>
<dbReference type="PROSITE" id="PS50089">
    <property type="entry name" value="ZF_RING_2"/>
    <property type="match status" value="1"/>
</dbReference>
<dbReference type="AlphaFoldDB" id="A0A8B7CS75"/>
<feature type="chain" id="PRO_5034168295" evidence="2">
    <location>
        <begin position="22"/>
        <end position="208"/>
    </location>
</feature>
<dbReference type="SUPFAM" id="SSF57850">
    <property type="entry name" value="RING/U-box"/>
    <property type="match status" value="1"/>
</dbReference>
<feature type="signal peptide" evidence="2">
    <location>
        <begin position="1"/>
        <end position="21"/>
    </location>
</feature>
<dbReference type="InterPro" id="IPR013083">
    <property type="entry name" value="Znf_RING/FYVE/PHD"/>
</dbReference>
<evidence type="ECO:0000313" key="5">
    <source>
        <dbReference type="RefSeq" id="XP_008805361.2"/>
    </source>
</evidence>
<accession>A0A8B7CS75</accession>
<keyword evidence="1" id="KW-0479">Metal-binding</keyword>
<proteinExistence type="predicted"/>
<dbReference type="InterPro" id="IPR001841">
    <property type="entry name" value="Znf_RING"/>
</dbReference>